<reference evidence="2" key="1">
    <citation type="submission" date="2024-05" db="EMBL/GenBank/DDBJ databases">
        <title>Pontimicrobium maritimus sp. nov., isolated form sea water.</title>
        <authorList>
            <person name="Muhammad N."/>
            <person name="Vuong T.Q."/>
            <person name="Han H.L."/>
            <person name="Kim S.-G."/>
        </authorList>
    </citation>
    <scope>NUCLEOTIDE SEQUENCE</scope>
    <source>
        <strain evidence="2">SW4</strain>
    </source>
</reference>
<dbReference type="Pfam" id="PF12680">
    <property type="entry name" value="SnoaL_2"/>
    <property type="match status" value="1"/>
</dbReference>
<name>A0AAU7BY17_9FLAO</name>
<proteinExistence type="predicted"/>
<protein>
    <submittedName>
        <fullName evidence="2">Nuclear transport factor 2 family protein</fullName>
    </submittedName>
</protein>
<dbReference type="RefSeq" id="WP_347926386.1">
    <property type="nucleotide sequence ID" value="NZ_CP157199.1"/>
</dbReference>
<organism evidence="2">
    <name type="scientific">Pontimicrobium sp. SW4</name>
    <dbReference type="NCBI Taxonomy" id="3153519"/>
    <lineage>
        <taxon>Bacteria</taxon>
        <taxon>Pseudomonadati</taxon>
        <taxon>Bacteroidota</taxon>
        <taxon>Flavobacteriia</taxon>
        <taxon>Flavobacteriales</taxon>
        <taxon>Flavobacteriaceae</taxon>
        <taxon>Pontimicrobium</taxon>
    </lineage>
</organism>
<dbReference type="AlphaFoldDB" id="A0AAU7BY17"/>
<evidence type="ECO:0000259" key="1">
    <source>
        <dbReference type="Pfam" id="PF12680"/>
    </source>
</evidence>
<feature type="domain" description="SnoaL-like" evidence="1">
    <location>
        <begin position="12"/>
        <end position="114"/>
    </location>
</feature>
<dbReference type="InterPro" id="IPR037401">
    <property type="entry name" value="SnoaL-like"/>
</dbReference>
<dbReference type="Gene3D" id="3.10.450.50">
    <property type="match status" value="1"/>
</dbReference>
<dbReference type="InterPro" id="IPR032710">
    <property type="entry name" value="NTF2-like_dom_sf"/>
</dbReference>
<gene>
    <name evidence="2" type="ORF">ABGB03_05750</name>
</gene>
<accession>A0AAU7BY17</accession>
<dbReference type="SUPFAM" id="SSF54427">
    <property type="entry name" value="NTF2-like"/>
    <property type="match status" value="1"/>
</dbReference>
<sequence length="129" mass="14477">MNKEHPNISILKRFNPANPNTLAEVLAEDFVWHYINPKLTELEGDYSGLTGLTDFFQKIADRTSGSFKVNPISIIPLGDELIITHVKDTMVLDGRTMKVDAVVLWCIIDGEIKEAWDIPAIHTSKVIES</sequence>
<evidence type="ECO:0000313" key="2">
    <source>
        <dbReference type="EMBL" id="XBG62865.1"/>
    </source>
</evidence>
<dbReference type="EMBL" id="CP157199">
    <property type="protein sequence ID" value="XBG62865.1"/>
    <property type="molecule type" value="Genomic_DNA"/>
</dbReference>